<name>A0AAV3YB33_9GAST</name>
<dbReference type="EMBL" id="BLXT01000689">
    <property type="protein sequence ID" value="GFN79585.1"/>
    <property type="molecule type" value="Genomic_DNA"/>
</dbReference>
<reference evidence="2 3" key="1">
    <citation type="journal article" date="2021" name="Elife">
        <title>Chloroplast acquisition without the gene transfer in kleptoplastic sea slugs, Plakobranchus ocellatus.</title>
        <authorList>
            <person name="Maeda T."/>
            <person name="Takahashi S."/>
            <person name="Yoshida T."/>
            <person name="Shimamura S."/>
            <person name="Takaki Y."/>
            <person name="Nagai Y."/>
            <person name="Toyoda A."/>
            <person name="Suzuki Y."/>
            <person name="Arimoto A."/>
            <person name="Ishii H."/>
            <person name="Satoh N."/>
            <person name="Nishiyama T."/>
            <person name="Hasebe M."/>
            <person name="Maruyama T."/>
            <person name="Minagawa J."/>
            <person name="Obokata J."/>
            <person name="Shigenobu S."/>
        </authorList>
    </citation>
    <scope>NUCLEOTIDE SEQUENCE [LARGE SCALE GENOMIC DNA]</scope>
</reference>
<proteinExistence type="predicted"/>
<evidence type="ECO:0000313" key="3">
    <source>
        <dbReference type="Proteomes" id="UP000735302"/>
    </source>
</evidence>
<keyword evidence="3" id="KW-1185">Reference proteome</keyword>
<gene>
    <name evidence="2" type="ORF">PoB_000609100</name>
</gene>
<evidence type="ECO:0000256" key="1">
    <source>
        <dbReference type="SAM" id="MobiDB-lite"/>
    </source>
</evidence>
<comment type="caution">
    <text evidence="2">The sequence shown here is derived from an EMBL/GenBank/DDBJ whole genome shotgun (WGS) entry which is preliminary data.</text>
</comment>
<feature type="region of interest" description="Disordered" evidence="1">
    <location>
        <begin position="1"/>
        <end position="25"/>
    </location>
</feature>
<dbReference type="Proteomes" id="UP000735302">
    <property type="component" value="Unassembled WGS sequence"/>
</dbReference>
<sequence length="155" mass="17721">MFKASTRDSDLKTLNGSKEVNKKKSRDEKYTKRKLIFFSFYFNQSETDTIYCTGSQRPKSRGVVSNFANLSRAAAVKSTLDTFSAGKTTELVSKWHLQKGPIQDVLNQVTLKLEVVHEKQFVKYSGVFVAHVEEKLSQINEKWEKSEEKKSSVES</sequence>
<accession>A0AAV3YB33</accession>
<protein>
    <submittedName>
        <fullName evidence="2">Uncharacterized protein</fullName>
    </submittedName>
</protein>
<dbReference type="AlphaFoldDB" id="A0AAV3YB33"/>
<evidence type="ECO:0000313" key="2">
    <source>
        <dbReference type="EMBL" id="GFN79585.1"/>
    </source>
</evidence>
<organism evidence="2 3">
    <name type="scientific">Plakobranchus ocellatus</name>
    <dbReference type="NCBI Taxonomy" id="259542"/>
    <lineage>
        <taxon>Eukaryota</taxon>
        <taxon>Metazoa</taxon>
        <taxon>Spiralia</taxon>
        <taxon>Lophotrochozoa</taxon>
        <taxon>Mollusca</taxon>
        <taxon>Gastropoda</taxon>
        <taxon>Heterobranchia</taxon>
        <taxon>Euthyneura</taxon>
        <taxon>Panpulmonata</taxon>
        <taxon>Sacoglossa</taxon>
        <taxon>Placobranchoidea</taxon>
        <taxon>Plakobranchidae</taxon>
        <taxon>Plakobranchus</taxon>
    </lineage>
</organism>
<feature type="compositionally biased region" description="Basic and acidic residues" evidence="1">
    <location>
        <begin position="1"/>
        <end position="11"/>
    </location>
</feature>